<reference evidence="1 2" key="1">
    <citation type="submission" date="2015-09" db="EMBL/GenBank/DDBJ databases">
        <authorList>
            <consortium name="Pathogen Informatics"/>
        </authorList>
    </citation>
    <scope>NUCLEOTIDE SEQUENCE [LARGE SCALE GENOMIC DNA]</scope>
    <source>
        <strain evidence="1 2">2789STDY5834885</strain>
    </source>
</reference>
<dbReference type="Pfam" id="PF09639">
    <property type="entry name" value="YjcQ"/>
    <property type="match status" value="1"/>
</dbReference>
<dbReference type="Proteomes" id="UP000095709">
    <property type="component" value="Unassembled WGS sequence"/>
</dbReference>
<dbReference type="InterPro" id="IPR036388">
    <property type="entry name" value="WH-like_DNA-bd_sf"/>
</dbReference>
<evidence type="ECO:0000313" key="2">
    <source>
        <dbReference type="Proteomes" id="UP000095709"/>
    </source>
</evidence>
<dbReference type="Gene3D" id="1.10.10.10">
    <property type="entry name" value="Winged helix-like DNA-binding domain superfamily/Winged helix DNA-binding domain"/>
    <property type="match status" value="1"/>
</dbReference>
<organism evidence="1 2">
    <name type="scientific">Fusicatenibacter saccharivorans</name>
    <dbReference type="NCBI Taxonomy" id="1150298"/>
    <lineage>
        <taxon>Bacteria</taxon>
        <taxon>Bacillati</taxon>
        <taxon>Bacillota</taxon>
        <taxon>Clostridia</taxon>
        <taxon>Lachnospirales</taxon>
        <taxon>Lachnospiraceae</taxon>
        <taxon>Fusicatenibacter</taxon>
    </lineage>
</organism>
<protein>
    <submittedName>
        <fullName evidence="1">YjcQ protein</fullName>
    </submittedName>
</protein>
<proteinExistence type="predicted"/>
<dbReference type="InterPro" id="IPR018597">
    <property type="entry name" value="Phage_Tuc2009_YjcQ"/>
</dbReference>
<dbReference type="EMBL" id="CZAL01000022">
    <property type="protein sequence ID" value="CUP92595.1"/>
    <property type="molecule type" value="Genomic_DNA"/>
</dbReference>
<accession>A0A174SAX8</accession>
<dbReference type="InterPro" id="IPR036390">
    <property type="entry name" value="WH_DNA-bd_sf"/>
</dbReference>
<sequence length="110" mass="12646">MAQNDYFVIVYQVLKYLYECLKKGEKPEACYLTASAYNIPENYWQYIILSLITEEYVKGIAVNHTKDGVLLGDLPDAIITPKGISYLFENSLIEKAKRTLKDVKEMVPFV</sequence>
<gene>
    <name evidence="1" type="ORF">ERS852498_03172</name>
</gene>
<dbReference type="SUPFAM" id="SSF46785">
    <property type="entry name" value="Winged helix' DNA-binding domain"/>
    <property type="match status" value="1"/>
</dbReference>
<dbReference type="RefSeq" id="WP_055268078.1">
    <property type="nucleotide sequence ID" value="NZ_CZAL01000022.1"/>
</dbReference>
<name>A0A174SAX8_9FIRM</name>
<evidence type="ECO:0000313" key="1">
    <source>
        <dbReference type="EMBL" id="CUP92595.1"/>
    </source>
</evidence>
<dbReference type="AlphaFoldDB" id="A0A174SAX8"/>